<evidence type="ECO:0000256" key="1">
    <source>
        <dbReference type="ARBA" id="ARBA00023015"/>
    </source>
</evidence>
<name>A0ABQ1W1H5_9BACL</name>
<dbReference type="PROSITE" id="PS50110">
    <property type="entry name" value="RESPONSE_REGULATORY"/>
    <property type="match status" value="1"/>
</dbReference>
<dbReference type="SMART" id="SM00448">
    <property type="entry name" value="REC"/>
    <property type="match status" value="1"/>
</dbReference>
<dbReference type="Pfam" id="PF17853">
    <property type="entry name" value="GGDEF_2"/>
    <property type="match status" value="1"/>
</dbReference>
<feature type="modified residue" description="4-aspartylphosphate" evidence="4">
    <location>
        <position position="55"/>
    </location>
</feature>
<evidence type="ECO:0008006" key="9">
    <source>
        <dbReference type="Google" id="ProtNLM"/>
    </source>
</evidence>
<dbReference type="Gene3D" id="1.10.10.60">
    <property type="entry name" value="Homeodomain-like"/>
    <property type="match status" value="2"/>
</dbReference>
<dbReference type="InterPro" id="IPR009057">
    <property type="entry name" value="Homeodomain-like_sf"/>
</dbReference>
<dbReference type="CDD" id="cd17536">
    <property type="entry name" value="REC_YesN-like"/>
    <property type="match status" value="1"/>
</dbReference>
<gene>
    <name evidence="7" type="ORF">GCM10010913_31200</name>
</gene>
<dbReference type="EMBL" id="BMIW01000024">
    <property type="protein sequence ID" value="GGG07144.1"/>
    <property type="molecule type" value="Genomic_DNA"/>
</dbReference>
<keyword evidence="2" id="KW-0238">DNA-binding</keyword>
<protein>
    <recommendedName>
        <fullName evidence="9">DNA-binding response regulator</fullName>
    </recommendedName>
</protein>
<dbReference type="InterPro" id="IPR020449">
    <property type="entry name" value="Tscrpt_reg_AraC-type_HTH"/>
</dbReference>
<dbReference type="InterPro" id="IPR041522">
    <property type="entry name" value="CdaR_GGDEF"/>
</dbReference>
<evidence type="ECO:0000313" key="7">
    <source>
        <dbReference type="EMBL" id="GGG07144.1"/>
    </source>
</evidence>
<evidence type="ECO:0000259" key="5">
    <source>
        <dbReference type="PROSITE" id="PS01124"/>
    </source>
</evidence>
<keyword evidence="4" id="KW-0597">Phosphoprotein</keyword>
<accession>A0ABQ1W1H5</accession>
<keyword evidence="3" id="KW-0804">Transcription</keyword>
<feature type="domain" description="HTH araC/xylS-type" evidence="5">
    <location>
        <begin position="355"/>
        <end position="453"/>
    </location>
</feature>
<dbReference type="Pfam" id="PF00072">
    <property type="entry name" value="Response_reg"/>
    <property type="match status" value="1"/>
</dbReference>
<dbReference type="PANTHER" id="PTHR43280">
    <property type="entry name" value="ARAC-FAMILY TRANSCRIPTIONAL REGULATOR"/>
    <property type="match status" value="1"/>
</dbReference>
<evidence type="ECO:0000256" key="3">
    <source>
        <dbReference type="ARBA" id="ARBA00023163"/>
    </source>
</evidence>
<evidence type="ECO:0000256" key="4">
    <source>
        <dbReference type="PROSITE-ProRule" id="PRU00169"/>
    </source>
</evidence>
<dbReference type="PROSITE" id="PS00041">
    <property type="entry name" value="HTH_ARAC_FAMILY_1"/>
    <property type="match status" value="1"/>
</dbReference>
<dbReference type="SMART" id="SM00342">
    <property type="entry name" value="HTH_ARAC"/>
    <property type="match status" value="1"/>
</dbReference>
<proteinExistence type="predicted"/>
<sequence>MYRMLIADDEALEREGLELIISRAMPGIFEIMHAENGRMAIQLAKECRPDIVLMDVKMPGIQGLDALRDIGAMNPSVKMVLVTAYDYFAYAKQALVLGVKDYIVKPAKPEQILSTLTKLLRELEQEKDHRFAELRRQDRYTQLMPLIENELSMMVITDQIQELSLEQMAEYADFHMDRCLSAVIIFNEQETSSFSEEQQREQLELVYQDIKRALDKYPSSFSSPIIQQHIALFIPFPEHTLFTKADINAWGIRLIEDLQRSYALKLYAGFGALKSNIRQLRESYREALCAADYASTKQPPASCVIYSDIADLLEPAALEKAYHRRWGTVSSSSLLHTAMEQAHHAREQAANSLIEQAKSYIDTHFVDELSMEEVAEQVHLNPFYFSKLFKQHIGQTFTDYVTQSRITLARSLLEENDLSLKEISYQVGYKDPNYFSRVFKKVTGLAPTEYRNCYIK</sequence>
<reference evidence="8" key="1">
    <citation type="journal article" date="2019" name="Int. J. Syst. Evol. Microbiol.">
        <title>The Global Catalogue of Microorganisms (GCM) 10K type strain sequencing project: providing services to taxonomists for standard genome sequencing and annotation.</title>
        <authorList>
            <consortium name="The Broad Institute Genomics Platform"/>
            <consortium name="The Broad Institute Genome Sequencing Center for Infectious Disease"/>
            <person name="Wu L."/>
            <person name="Ma J."/>
        </authorList>
    </citation>
    <scope>NUCLEOTIDE SEQUENCE [LARGE SCALE GENOMIC DNA]</scope>
    <source>
        <strain evidence="8">CGMCC 1.15420</strain>
    </source>
</reference>
<evidence type="ECO:0000256" key="2">
    <source>
        <dbReference type="ARBA" id="ARBA00023125"/>
    </source>
</evidence>
<keyword evidence="1" id="KW-0805">Transcription regulation</keyword>
<dbReference type="PROSITE" id="PS01124">
    <property type="entry name" value="HTH_ARAC_FAMILY_2"/>
    <property type="match status" value="1"/>
</dbReference>
<dbReference type="InterPro" id="IPR011006">
    <property type="entry name" value="CheY-like_superfamily"/>
</dbReference>
<dbReference type="PRINTS" id="PR00032">
    <property type="entry name" value="HTHARAC"/>
</dbReference>
<keyword evidence="8" id="KW-1185">Reference proteome</keyword>
<dbReference type="Pfam" id="PF12833">
    <property type="entry name" value="HTH_18"/>
    <property type="match status" value="1"/>
</dbReference>
<dbReference type="Gene3D" id="3.40.50.2300">
    <property type="match status" value="1"/>
</dbReference>
<dbReference type="InterPro" id="IPR018062">
    <property type="entry name" value="HTH_AraC-typ_CS"/>
</dbReference>
<feature type="domain" description="Response regulatory" evidence="6">
    <location>
        <begin position="3"/>
        <end position="120"/>
    </location>
</feature>
<organism evidence="7 8">
    <name type="scientific">Paenibacillus aceti</name>
    <dbReference type="NCBI Taxonomy" id="1820010"/>
    <lineage>
        <taxon>Bacteria</taxon>
        <taxon>Bacillati</taxon>
        <taxon>Bacillota</taxon>
        <taxon>Bacilli</taxon>
        <taxon>Bacillales</taxon>
        <taxon>Paenibacillaceae</taxon>
        <taxon>Paenibacillus</taxon>
    </lineage>
</organism>
<dbReference type="SUPFAM" id="SSF52172">
    <property type="entry name" value="CheY-like"/>
    <property type="match status" value="1"/>
</dbReference>
<dbReference type="PANTHER" id="PTHR43280:SF28">
    <property type="entry name" value="HTH-TYPE TRANSCRIPTIONAL ACTIVATOR RHAS"/>
    <property type="match status" value="1"/>
</dbReference>
<dbReference type="RefSeq" id="WP_120461132.1">
    <property type="nucleotide sequence ID" value="NZ_BMIW01000024.1"/>
</dbReference>
<evidence type="ECO:0000313" key="8">
    <source>
        <dbReference type="Proteomes" id="UP000608420"/>
    </source>
</evidence>
<dbReference type="SUPFAM" id="SSF46689">
    <property type="entry name" value="Homeodomain-like"/>
    <property type="match status" value="2"/>
</dbReference>
<comment type="caution">
    <text evidence="7">The sequence shown here is derived from an EMBL/GenBank/DDBJ whole genome shotgun (WGS) entry which is preliminary data.</text>
</comment>
<dbReference type="InterPro" id="IPR001789">
    <property type="entry name" value="Sig_transdc_resp-reg_receiver"/>
</dbReference>
<dbReference type="InterPro" id="IPR018060">
    <property type="entry name" value="HTH_AraC"/>
</dbReference>
<evidence type="ECO:0000259" key="6">
    <source>
        <dbReference type="PROSITE" id="PS50110"/>
    </source>
</evidence>
<dbReference type="Proteomes" id="UP000608420">
    <property type="component" value="Unassembled WGS sequence"/>
</dbReference>